<dbReference type="EMBL" id="JACJVJ010000001">
    <property type="protein sequence ID" value="MBC2776928.1"/>
    <property type="molecule type" value="Genomic_DNA"/>
</dbReference>
<evidence type="ECO:0000313" key="1">
    <source>
        <dbReference type="EMBL" id="MBC2776928.1"/>
    </source>
</evidence>
<protein>
    <submittedName>
        <fullName evidence="1">Uncharacterized protein</fullName>
    </submittedName>
</protein>
<accession>A0A842HSU9</accession>
<keyword evidence="2" id="KW-1185">Reference proteome</keyword>
<organism evidence="1 2">
    <name type="scientific">Parasphingopyxis marina</name>
    <dbReference type="NCBI Taxonomy" id="2761622"/>
    <lineage>
        <taxon>Bacteria</taxon>
        <taxon>Pseudomonadati</taxon>
        <taxon>Pseudomonadota</taxon>
        <taxon>Alphaproteobacteria</taxon>
        <taxon>Sphingomonadales</taxon>
        <taxon>Sphingomonadaceae</taxon>
        <taxon>Parasphingopyxis</taxon>
    </lineage>
</organism>
<dbReference type="AlphaFoldDB" id="A0A842HSU9"/>
<dbReference type="RefSeq" id="WP_185800176.1">
    <property type="nucleotide sequence ID" value="NZ_JACJVJ010000001.1"/>
</dbReference>
<gene>
    <name evidence="1" type="ORF">H6P80_04765</name>
</gene>
<comment type="caution">
    <text evidence="1">The sequence shown here is derived from an EMBL/GenBank/DDBJ whole genome shotgun (WGS) entry which is preliminary data.</text>
</comment>
<evidence type="ECO:0000313" key="2">
    <source>
        <dbReference type="Proteomes" id="UP000564378"/>
    </source>
</evidence>
<name>A0A842HSU9_9SPHN</name>
<proteinExistence type="predicted"/>
<sequence length="79" mass="9224">MKVRYRVIHKRKTIWQALLQGRTWTDWYVAQRRGWFGWRTLGIFPTVGEAESACADHAGGELLDDGGRIVSEFTRRDED</sequence>
<dbReference type="Proteomes" id="UP000564378">
    <property type="component" value="Unassembled WGS sequence"/>
</dbReference>
<reference evidence="1 2" key="1">
    <citation type="submission" date="2020-08" db="EMBL/GenBank/DDBJ databases">
        <title>Draft genome sequence of Parasphingopyxis sp. GrpM-11.</title>
        <authorList>
            <person name="Oh J."/>
            <person name="Roh D.-H."/>
        </authorList>
    </citation>
    <scope>NUCLEOTIDE SEQUENCE [LARGE SCALE GENOMIC DNA]</scope>
    <source>
        <strain evidence="1 2">GrpM-11</strain>
    </source>
</reference>